<dbReference type="AlphaFoldDB" id="A0A392U8R3"/>
<dbReference type="Proteomes" id="UP000265520">
    <property type="component" value="Unassembled WGS sequence"/>
</dbReference>
<comment type="caution">
    <text evidence="1">The sequence shown here is derived from an EMBL/GenBank/DDBJ whole genome shotgun (WGS) entry which is preliminary data.</text>
</comment>
<keyword evidence="1" id="KW-0489">Methyltransferase</keyword>
<dbReference type="GO" id="GO:0008168">
    <property type="term" value="F:methyltransferase activity"/>
    <property type="evidence" value="ECO:0007669"/>
    <property type="project" value="UniProtKB-KW"/>
</dbReference>
<feature type="non-terminal residue" evidence="1">
    <location>
        <position position="1"/>
    </location>
</feature>
<evidence type="ECO:0000313" key="1">
    <source>
        <dbReference type="EMBL" id="MCI69883.1"/>
    </source>
</evidence>
<proteinExistence type="predicted"/>
<protein>
    <submittedName>
        <fullName evidence="1">Putative dual-specificity RNA methyltransferase RlmN-like</fullName>
    </submittedName>
</protein>
<accession>A0A392U8R3</accession>
<evidence type="ECO:0000313" key="2">
    <source>
        <dbReference type="Proteomes" id="UP000265520"/>
    </source>
</evidence>
<sequence length="45" mass="4930">VRQTRGLDANAACGQLRNNFQKTPLVTESDNLESELPNMDLAVTV</sequence>
<keyword evidence="1" id="KW-0808">Transferase</keyword>
<organism evidence="1 2">
    <name type="scientific">Trifolium medium</name>
    <dbReference type="NCBI Taxonomy" id="97028"/>
    <lineage>
        <taxon>Eukaryota</taxon>
        <taxon>Viridiplantae</taxon>
        <taxon>Streptophyta</taxon>
        <taxon>Embryophyta</taxon>
        <taxon>Tracheophyta</taxon>
        <taxon>Spermatophyta</taxon>
        <taxon>Magnoliopsida</taxon>
        <taxon>eudicotyledons</taxon>
        <taxon>Gunneridae</taxon>
        <taxon>Pentapetalae</taxon>
        <taxon>rosids</taxon>
        <taxon>fabids</taxon>
        <taxon>Fabales</taxon>
        <taxon>Fabaceae</taxon>
        <taxon>Papilionoideae</taxon>
        <taxon>50 kb inversion clade</taxon>
        <taxon>NPAAA clade</taxon>
        <taxon>Hologalegina</taxon>
        <taxon>IRL clade</taxon>
        <taxon>Trifolieae</taxon>
        <taxon>Trifolium</taxon>
    </lineage>
</organism>
<dbReference type="EMBL" id="LXQA010764848">
    <property type="protein sequence ID" value="MCI69883.1"/>
    <property type="molecule type" value="Genomic_DNA"/>
</dbReference>
<name>A0A392U8R3_9FABA</name>
<reference evidence="1 2" key="1">
    <citation type="journal article" date="2018" name="Front. Plant Sci.">
        <title>Red Clover (Trifolium pratense) and Zigzag Clover (T. medium) - A Picture of Genomic Similarities and Differences.</title>
        <authorList>
            <person name="Dluhosova J."/>
            <person name="Istvanek J."/>
            <person name="Nedelnik J."/>
            <person name="Repkova J."/>
        </authorList>
    </citation>
    <scope>NUCLEOTIDE SEQUENCE [LARGE SCALE GENOMIC DNA]</scope>
    <source>
        <strain evidence="2">cv. 10/8</strain>
        <tissue evidence="1">Leaf</tissue>
    </source>
</reference>
<keyword evidence="2" id="KW-1185">Reference proteome</keyword>
<dbReference type="GO" id="GO:0032259">
    <property type="term" value="P:methylation"/>
    <property type="evidence" value="ECO:0007669"/>
    <property type="project" value="UniProtKB-KW"/>
</dbReference>